<dbReference type="InterPro" id="IPR036086">
    <property type="entry name" value="ParB/Sulfiredoxin_sf"/>
</dbReference>
<dbReference type="OrthoDB" id="7908920at2"/>
<geneLocation type="plasmid" evidence="5">
    <name>pf5.1b</name>
</geneLocation>
<evidence type="ECO:0000259" key="3">
    <source>
        <dbReference type="SMART" id="SM00470"/>
    </source>
</evidence>
<feature type="domain" description="ParB-like N-terminal" evidence="3">
    <location>
        <begin position="55"/>
        <end position="146"/>
    </location>
</feature>
<dbReference type="PATRIC" id="fig|1612624.7.peg.182"/>
<proteinExistence type="inferred from homology"/>
<dbReference type="PANTHER" id="PTHR33375">
    <property type="entry name" value="CHROMOSOME-PARTITIONING PROTEIN PARB-RELATED"/>
    <property type="match status" value="1"/>
</dbReference>
<dbReference type="EMBL" id="LGLV01000002">
    <property type="protein sequence ID" value="OBZ97328.1"/>
    <property type="molecule type" value="Genomic_DNA"/>
</dbReference>
<evidence type="ECO:0000256" key="1">
    <source>
        <dbReference type="ARBA" id="ARBA00006295"/>
    </source>
</evidence>
<dbReference type="Proteomes" id="UP000093111">
    <property type="component" value="Plasmid pF5.1b"/>
</dbReference>
<name>A0A1C7P7W9_9HYPH</name>
<comment type="similarity">
    <text evidence="1">Belongs to the ParB family.</text>
</comment>
<dbReference type="Pfam" id="PF07506">
    <property type="entry name" value="RepB"/>
    <property type="match status" value="1"/>
</dbReference>
<reference evidence="4 5" key="1">
    <citation type="journal article" date="2016" name="Syst. Appl. Microbiol.">
        <title>Pararhizobium polonicum sp. nov. isolated from tumors on stone fruit rootstocks.</title>
        <authorList>
            <person name="Pulawska J."/>
            <person name="Kuzmanovic N."/>
            <person name="Willems A."/>
            <person name="Pothier J.F."/>
        </authorList>
    </citation>
    <scope>NUCLEOTIDE SEQUENCE [LARGE SCALE GENOMIC DNA]</scope>
    <source>
        <strain evidence="4 5">F5.1</strain>
        <plasmid evidence="4">pF5.1b</plasmid>
    </source>
</reference>
<evidence type="ECO:0000256" key="2">
    <source>
        <dbReference type="SAM" id="MobiDB-lite"/>
    </source>
</evidence>
<dbReference type="RefSeq" id="WP_068950831.1">
    <property type="nucleotide sequence ID" value="NZ_CM004503.1"/>
</dbReference>
<dbReference type="PANTHER" id="PTHR33375:SF1">
    <property type="entry name" value="CHROMOSOME-PARTITIONING PROTEIN PARB-RELATED"/>
    <property type="match status" value="1"/>
</dbReference>
<dbReference type="InterPro" id="IPR003115">
    <property type="entry name" value="ParB_N"/>
</dbReference>
<dbReference type="SUPFAM" id="SSF110849">
    <property type="entry name" value="ParB/Sulfiredoxin"/>
    <property type="match status" value="1"/>
</dbReference>
<dbReference type="Gene3D" id="3.90.1530.30">
    <property type="match status" value="1"/>
</dbReference>
<dbReference type="InterPro" id="IPR011111">
    <property type="entry name" value="Plasmid_RepB"/>
</dbReference>
<dbReference type="NCBIfam" id="TIGR03454">
    <property type="entry name" value="partition_RepB"/>
    <property type="match status" value="1"/>
</dbReference>
<keyword evidence="5" id="KW-1185">Reference proteome</keyword>
<dbReference type="InterPro" id="IPR037972">
    <property type="entry name" value="RepB_N"/>
</dbReference>
<sequence>MARKHLLSDLVPTKLSADNSPSETPPLPEQSAFVARGAIGAVSRSIEMLKSQSISEIDPDLIDAPDITDRLDESEEHFEEFAVQIKEHGQQVPILVRPHPGAEGRYQIAYGRRRLRAVKAAGRLVKAAVRQMTDEELILAQGQENSARKDLSYIEKALYSAELESRGYSRQLIMAALGADKAAVSHLISTAARIPADLIRMIGPAPKAGRDRWVELASRIERKGVLEKVRAQLQGPLKERSSDERFVRVFEELAPAKKAAPRARVWTADDGVRAAKVRDDEKSLTLIIDKHAAPEFGSYVITMLPELYRSYMNARNGTNGEEGSN</sequence>
<accession>A0A1C7P7W9</accession>
<dbReference type="InterPro" id="IPR004437">
    <property type="entry name" value="ParB/RepB/Spo0J"/>
</dbReference>
<dbReference type="AlphaFoldDB" id="A0A1C7P7W9"/>
<comment type="caution">
    <text evidence="4">The sequence shown here is derived from an EMBL/GenBank/DDBJ whole genome shotgun (WGS) entry which is preliminary data.</text>
</comment>
<dbReference type="GO" id="GO:0005694">
    <property type="term" value="C:chromosome"/>
    <property type="evidence" value="ECO:0007669"/>
    <property type="project" value="TreeGrafter"/>
</dbReference>
<dbReference type="GO" id="GO:0003677">
    <property type="term" value="F:DNA binding"/>
    <property type="evidence" value="ECO:0007669"/>
    <property type="project" value="InterPro"/>
</dbReference>
<dbReference type="GO" id="GO:0007059">
    <property type="term" value="P:chromosome segregation"/>
    <property type="evidence" value="ECO:0007669"/>
    <property type="project" value="TreeGrafter"/>
</dbReference>
<evidence type="ECO:0000313" key="5">
    <source>
        <dbReference type="Proteomes" id="UP000093111"/>
    </source>
</evidence>
<dbReference type="SUPFAM" id="SSF109709">
    <property type="entry name" value="KorB DNA-binding domain-like"/>
    <property type="match status" value="1"/>
</dbReference>
<dbReference type="CDD" id="cd16405">
    <property type="entry name" value="RepB_like_N"/>
    <property type="match status" value="1"/>
</dbReference>
<dbReference type="Pfam" id="PF02195">
    <property type="entry name" value="ParB_N"/>
    <property type="match status" value="1"/>
</dbReference>
<feature type="region of interest" description="Disordered" evidence="2">
    <location>
        <begin position="1"/>
        <end position="31"/>
    </location>
</feature>
<gene>
    <name evidence="4" type="ORF">ADU59_00865</name>
</gene>
<dbReference type="NCBIfam" id="TIGR00180">
    <property type="entry name" value="parB_part"/>
    <property type="match status" value="1"/>
</dbReference>
<keyword evidence="4" id="KW-0614">Plasmid</keyword>
<dbReference type="Gene3D" id="1.10.10.2830">
    <property type="match status" value="1"/>
</dbReference>
<organism evidence="4 5">
    <name type="scientific">Pararhizobium polonicum</name>
    <dbReference type="NCBI Taxonomy" id="1612624"/>
    <lineage>
        <taxon>Bacteria</taxon>
        <taxon>Pseudomonadati</taxon>
        <taxon>Pseudomonadota</taxon>
        <taxon>Alphaproteobacteria</taxon>
        <taxon>Hyphomicrobiales</taxon>
        <taxon>Rhizobiaceae</taxon>
        <taxon>Rhizobium/Agrobacterium group</taxon>
        <taxon>Pararhizobium</taxon>
    </lineage>
</organism>
<dbReference type="SMART" id="SM00470">
    <property type="entry name" value="ParB"/>
    <property type="match status" value="1"/>
</dbReference>
<evidence type="ECO:0000313" key="4">
    <source>
        <dbReference type="EMBL" id="OBZ97328.1"/>
    </source>
</evidence>
<protein>
    <submittedName>
        <fullName evidence="4">Replication protein RepB</fullName>
    </submittedName>
</protein>
<dbReference type="InterPro" id="IPR050336">
    <property type="entry name" value="Chromosome_partition/occlusion"/>
</dbReference>
<dbReference type="InterPro" id="IPR017819">
    <property type="entry name" value="Plasmid_partition_RepB"/>
</dbReference>